<evidence type="ECO:0000256" key="1">
    <source>
        <dbReference type="SAM" id="MobiDB-lite"/>
    </source>
</evidence>
<dbReference type="InterPro" id="IPR009875">
    <property type="entry name" value="PilZ_domain"/>
</dbReference>
<accession>A0A1Y5RWP6</accession>
<name>A0A1Y5RWP6_9RHOB</name>
<gene>
    <name evidence="4" type="ORF">PAM7971_00993</name>
</gene>
<reference evidence="4 5" key="1">
    <citation type="submission" date="2017-03" db="EMBL/GenBank/DDBJ databases">
        <authorList>
            <person name="Afonso C.L."/>
            <person name="Miller P.J."/>
            <person name="Scott M.A."/>
            <person name="Spackman E."/>
            <person name="Goraichik I."/>
            <person name="Dimitrov K.M."/>
            <person name="Suarez D.L."/>
            <person name="Swayne D.E."/>
        </authorList>
    </citation>
    <scope>NUCLEOTIDE SEQUENCE [LARGE SCALE GENOMIC DNA]</scope>
    <source>
        <strain evidence="4 5">CECT 7971</strain>
    </source>
</reference>
<dbReference type="EMBL" id="FWFW01000002">
    <property type="protein sequence ID" value="SLN26208.1"/>
    <property type="molecule type" value="Genomic_DNA"/>
</dbReference>
<dbReference type="Pfam" id="PF07238">
    <property type="entry name" value="PilZ"/>
    <property type="match status" value="1"/>
</dbReference>
<proteinExistence type="predicted"/>
<keyword evidence="2" id="KW-1133">Transmembrane helix</keyword>
<protein>
    <recommendedName>
        <fullName evidence="3">PilZ domain-containing protein</fullName>
    </recommendedName>
</protein>
<evidence type="ECO:0000313" key="4">
    <source>
        <dbReference type="EMBL" id="SLN26208.1"/>
    </source>
</evidence>
<dbReference type="AlphaFoldDB" id="A0A1Y5RWP6"/>
<sequence>MPIFAHWCGPSHLYMPSPQAYNALRCGVVRCISHMKLASRAWCMALVLTLTLWANHAVQAAPSCGLESWIIGLNAAANTYISVLGTSEELSAERAFRAQMERYPRDRLVKQIQSAQLGTNKNALNAFISARRHLYNLSKDNWSEMAMRFGTDPLFIQQSKSMANFLLHTHCDPIAEDFLNETNSHASLLKRISTQVAKLIKPTPHASTQSDLILKSSTLDRYRSQMGLAQNTTTSTASESSSSMLILLGIFTFVISAAIWFWMRLGIAHRRASRYPCNLPVVIFDGAMPTLGDLRDINPFGAKVETPLNAQINSKLLLTMNKTKRKVRVMWANTHFIGVKFDVPLSEAEITDLLDDFSDSATRSKESSDGFAAFLEETYNLPAQPLTDYLSSPTEMRAREIPPDDVEPVVGEYRGVTLKSAFSDTEAQAPTPEDEIPNSEISDGETPNDMNPLKEETQN</sequence>
<dbReference type="Proteomes" id="UP000193307">
    <property type="component" value="Unassembled WGS sequence"/>
</dbReference>
<evidence type="ECO:0000256" key="2">
    <source>
        <dbReference type="SAM" id="Phobius"/>
    </source>
</evidence>
<feature type="region of interest" description="Disordered" evidence="1">
    <location>
        <begin position="417"/>
        <end position="459"/>
    </location>
</feature>
<organism evidence="4 5">
    <name type="scientific">Pacificibacter marinus</name>
    <dbReference type="NCBI Taxonomy" id="658057"/>
    <lineage>
        <taxon>Bacteria</taxon>
        <taxon>Pseudomonadati</taxon>
        <taxon>Pseudomonadota</taxon>
        <taxon>Alphaproteobacteria</taxon>
        <taxon>Rhodobacterales</taxon>
        <taxon>Roseobacteraceae</taxon>
        <taxon>Pacificibacter</taxon>
    </lineage>
</organism>
<dbReference type="SUPFAM" id="SSF141371">
    <property type="entry name" value="PilZ domain-like"/>
    <property type="match status" value="1"/>
</dbReference>
<evidence type="ECO:0000259" key="3">
    <source>
        <dbReference type="Pfam" id="PF07238"/>
    </source>
</evidence>
<keyword evidence="2" id="KW-0812">Transmembrane</keyword>
<dbReference type="STRING" id="658057.SAMN04488032_10295"/>
<dbReference type="GO" id="GO:0035438">
    <property type="term" value="F:cyclic-di-GMP binding"/>
    <property type="evidence" value="ECO:0007669"/>
    <property type="project" value="InterPro"/>
</dbReference>
<keyword evidence="2" id="KW-0472">Membrane</keyword>
<evidence type="ECO:0000313" key="5">
    <source>
        <dbReference type="Proteomes" id="UP000193307"/>
    </source>
</evidence>
<feature type="domain" description="PilZ" evidence="3">
    <location>
        <begin position="269"/>
        <end position="353"/>
    </location>
</feature>
<feature type="transmembrane region" description="Helical" evidence="2">
    <location>
        <begin position="244"/>
        <end position="263"/>
    </location>
</feature>
<keyword evidence="5" id="KW-1185">Reference proteome</keyword>